<sequence length="197" mass="21424">MSNKVFNILIAGIGGQGGLTLSRILAEAAVKTGFSVKTGETLGMAQRYGSVVSFVRIGDNTYSPIFGSGEADVLLGLELTETVRNMRYLRHYGLIIAADEYRPPSMASITGRAPSRSILLAELARYNAVVVPARKIAVETGNPRALNMVLLGVLNAATNILPHHVVEDTIRSIIRGEAGEKSIRAYYEGHKWFKNHR</sequence>
<evidence type="ECO:0000313" key="3">
    <source>
        <dbReference type="EMBL" id="AFL66675.1"/>
    </source>
</evidence>
<dbReference type="KEGG" id="dfd:Desfe_0780"/>
<protein>
    <submittedName>
        <fullName evidence="3">Pyruvate/ketoisovalerate oxidoreductase, catalytic domain protein</fullName>
    </submittedName>
</protein>
<accession>I3XRV1</accession>
<keyword evidence="3" id="KW-0670">Pyruvate</keyword>
<dbReference type="GeneID" id="13061154"/>
<reference evidence="3 4" key="1">
    <citation type="journal article" date="2012" name="J. Bacteriol.">
        <title>Complete Genome Sequence of Desulfurococcus fermentans, a Hyperthermophilic Cellulolytic Crenarchaeon Isolated from a Freshwater Hot Spring in Kamchatka, Russia.</title>
        <authorList>
            <person name="Susanti D."/>
            <person name="Johnson E.F."/>
            <person name="Rodriguez J.R."/>
            <person name="Anderson I."/>
            <person name="Perevalova A.A."/>
            <person name="Kyrpides N."/>
            <person name="Lucas S."/>
            <person name="Han J."/>
            <person name="Lapidus A."/>
            <person name="Cheng J.F."/>
            <person name="Goodwin L."/>
            <person name="Pitluck S."/>
            <person name="Mavrommatis K."/>
            <person name="Peters L."/>
            <person name="Land M.L."/>
            <person name="Hauser L."/>
            <person name="Gopalan V."/>
            <person name="Chan P.P."/>
            <person name="Lowe T.M."/>
            <person name="Atomi H."/>
            <person name="Bonch-Osmolovskaya E.A."/>
            <person name="Woyke T."/>
            <person name="Mukhopadhyay B."/>
        </authorList>
    </citation>
    <scope>NUCLEOTIDE SEQUENCE [LARGE SCALE GENOMIC DNA]</scope>
    <source>
        <strain evidence="3 4">DSM 16532</strain>
    </source>
</reference>
<evidence type="ECO:0000259" key="2">
    <source>
        <dbReference type="Pfam" id="PF01558"/>
    </source>
</evidence>
<dbReference type="InterPro" id="IPR002869">
    <property type="entry name" value="Pyrv_flavodox_OxRed_cen"/>
</dbReference>
<dbReference type="SUPFAM" id="SSF53323">
    <property type="entry name" value="Pyruvate-ferredoxin oxidoreductase, PFOR, domain III"/>
    <property type="match status" value="1"/>
</dbReference>
<dbReference type="PANTHER" id="PTHR43854">
    <property type="entry name" value="INDOLEPYRUVATE OXIDOREDUCTASE SUBUNIT IORB"/>
    <property type="match status" value="1"/>
</dbReference>
<dbReference type="Pfam" id="PF01558">
    <property type="entry name" value="POR"/>
    <property type="match status" value="1"/>
</dbReference>
<dbReference type="eggNOG" id="arCOG01602">
    <property type="taxonomic scope" value="Archaea"/>
</dbReference>
<dbReference type="HOGENOM" id="CLU_087284_1_1_2"/>
<name>I3XRV1_DESAM</name>
<evidence type="ECO:0000256" key="1">
    <source>
        <dbReference type="ARBA" id="ARBA00023002"/>
    </source>
</evidence>
<dbReference type="Proteomes" id="UP000006175">
    <property type="component" value="Chromosome"/>
</dbReference>
<dbReference type="InterPro" id="IPR019752">
    <property type="entry name" value="Pyrv/ketoisovalerate_OxRed_cat"/>
</dbReference>
<organism evidence="3 4">
    <name type="scientific">Desulfurococcus amylolyticus DSM 16532</name>
    <dbReference type="NCBI Taxonomy" id="768672"/>
    <lineage>
        <taxon>Archaea</taxon>
        <taxon>Thermoproteota</taxon>
        <taxon>Thermoprotei</taxon>
        <taxon>Desulfurococcales</taxon>
        <taxon>Desulfurococcaceae</taxon>
        <taxon>Desulfurococcus</taxon>
    </lineage>
</organism>
<dbReference type="GO" id="GO:0016903">
    <property type="term" value="F:oxidoreductase activity, acting on the aldehyde or oxo group of donors"/>
    <property type="evidence" value="ECO:0007669"/>
    <property type="project" value="InterPro"/>
</dbReference>
<dbReference type="RefSeq" id="WP_014767575.1">
    <property type="nucleotide sequence ID" value="NC_018001.1"/>
</dbReference>
<evidence type="ECO:0000313" key="4">
    <source>
        <dbReference type="Proteomes" id="UP000006175"/>
    </source>
</evidence>
<dbReference type="AlphaFoldDB" id="I3XRV1"/>
<dbReference type="OrthoDB" id="53326at2157"/>
<feature type="domain" description="Pyruvate/ketoisovalerate oxidoreductase catalytic" evidence="2">
    <location>
        <begin position="14"/>
        <end position="189"/>
    </location>
</feature>
<keyword evidence="4" id="KW-1185">Reference proteome</keyword>
<proteinExistence type="predicted"/>
<dbReference type="PANTHER" id="PTHR43854:SF1">
    <property type="entry name" value="INDOLEPYRUVATE OXIDOREDUCTASE SUBUNIT IORB"/>
    <property type="match status" value="1"/>
</dbReference>
<keyword evidence="1" id="KW-0560">Oxidoreductase</keyword>
<dbReference type="Gene3D" id="3.40.920.10">
    <property type="entry name" value="Pyruvate-ferredoxin oxidoreductase, PFOR, domain III"/>
    <property type="match status" value="1"/>
</dbReference>
<dbReference type="EMBL" id="CP003321">
    <property type="protein sequence ID" value="AFL66675.1"/>
    <property type="molecule type" value="Genomic_DNA"/>
</dbReference>
<gene>
    <name evidence="3" type="ORF">Desfe_0780</name>
</gene>
<dbReference type="InterPro" id="IPR052198">
    <property type="entry name" value="IorB_Oxidoreductase"/>
</dbReference>